<evidence type="ECO:0000313" key="1">
    <source>
        <dbReference type="EMBL" id="KKL22110.1"/>
    </source>
</evidence>
<protein>
    <submittedName>
        <fullName evidence="1">Uncharacterized protein</fullName>
    </submittedName>
</protein>
<reference evidence="1" key="1">
    <citation type="journal article" date="2015" name="Nature">
        <title>Complex archaea that bridge the gap between prokaryotes and eukaryotes.</title>
        <authorList>
            <person name="Spang A."/>
            <person name="Saw J.H."/>
            <person name="Jorgensen S.L."/>
            <person name="Zaremba-Niedzwiedzka K."/>
            <person name="Martijn J."/>
            <person name="Lind A.E."/>
            <person name="van Eijk R."/>
            <person name="Schleper C."/>
            <person name="Guy L."/>
            <person name="Ettema T.J."/>
        </authorList>
    </citation>
    <scope>NUCLEOTIDE SEQUENCE</scope>
</reference>
<proteinExistence type="predicted"/>
<feature type="non-terminal residue" evidence="1">
    <location>
        <position position="130"/>
    </location>
</feature>
<organism evidence="1">
    <name type="scientific">marine sediment metagenome</name>
    <dbReference type="NCBI Taxonomy" id="412755"/>
    <lineage>
        <taxon>unclassified sequences</taxon>
        <taxon>metagenomes</taxon>
        <taxon>ecological metagenomes</taxon>
    </lineage>
</organism>
<name>A0A0F9BJU6_9ZZZZ</name>
<dbReference type="AlphaFoldDB" id="A0A0F9BJU6"/>
<accession>A0A0F9BJU6</accession>
<dbReference type="EMBL" id="LAZR01037474">
    <property type="protein sequence ID" value="KKL22110.1"/>
    <property type="molecule type" value="Genomic_DNA"/>
</dbReference>
<gene>
    <name evidence="1" type="ORF">LCGC14_2438700</name>
</gene>
<comment type="caution">
    <text evidence="1">The sequence shown here is derived from an EMBL/GenBank/DDBJ whole genome shotgun (WGS) entry which is preliminary data.</text>
</comment>
<sequence length="130" mass="16094">MGKWNRQRETPVRRMLRRLRKEERHLLRIRLPEAEEYLGSHGEMERWVNEQRSKLEEAFDEVHEPAFDKRLANFVNGWTRINELVAEQYAERVTDPSLWELRYVRWMKKIVSIEFISEKWGDFTMYRVWP</sequence>